<dbReference type="OrthoDB" id="11084at10239"/>
<evidence type="ECO:0000256" key="1">
    <source>
        <dbReference type="ARBA" id="ARBA00022580"/>
    </source>
</evidence>
<proteinExistence type="inferred from homology"/>
<evidence type="ECO:0000256" key="4">
    <source>
        <dbReference type="ARBA" id="ARBA00023200"/>
    </source>
</evidence>
<dbReference type="RefSeq" id="YP_009046501.1">
    <property type="nucleotide sequence ID" value="NC_024450.1"/>
</dbReference>
<keyword evidence="3" id="KW-0946">Virion</keyword>
<evidence type="ECO:0000256" key="2">
    <source>
        <dbReference type="ARBA" id="ARBA00022812"/>
    </source>
</evidence>
<evidence type="ECO:0000256" key="3">
    <source>
        <dbReference type="ARBA" id="ARBA00022844"/>
    </source>
</evidence>
<dbReference type="Proteomes" id="UP000146149">
    <property type="component" value="Segment"/>
</dbReference>
<feature type="region of interest" description="Disordered" evidence="5">
    <location>
        <begin position="262"/>
        <end position="290"/>
    </location>
</feature>
<sequence length="334" mass="37778">MEATDETTEHLLPHPLDASATLDALVISASSEEASTDKIVEDLSWQTIVRMMCEIREVPGLPSRFTGASVVNLRVDKNCRRLLLTLAGSDGSEIESDNYHAQCICNSAFKGFSFLVLTVIEDRVGAVDIHHSLLKYRLVHYRPAEHVDFALCLLIAFLENCPRELAKLTLFVQVKTFLQTMGTRITPLGKLRRLLYVTATWLLNTLMDAAGTSPFDSSRILPHYYIHRYLSASKSTPAVLTSLYEDQWGRVESEYPASSPRRRRAKRFGVRGGGDDDDYEEGDRDERPMGTTILSKTGLLNQAFRGTWISDQLYAWWKSREPKLSGDGLFYRYE</sequence>
<evidence type="ECO:0000313" key="7">
    <source>
        <dbReference type="Proteomes" id="UP000146149"/>
    </source>
</evidence>
<dbReference type="GO" id="GO:0044423">
    <property type="term" value="C:virion component"/>
    <property type="evidence" value="ECO:0007669"/>
    <property type="project" value="UniProtKB-KW"/>
</dbReference>
<gene>
    <name evidence="6" type="ORF">FaHV1S18_017</name>
</gene>
<keyword evidence="1" id="KW-0920">Virion tegument</keyword>
<dbReference type="EMBL" id="KJ668231">
    <property type="protein sequence ID" value="AID52707.1"/>
    <property type="molecule type" value="Genomic_DNA"/>
</dbReference>
<dbReference type="Pfam" id="PF01677">
    <property type="entry name" value="Herpes_UL7"/>
    <property type="match status" value="1"/>
</dbReference>
<keyword evidence="4" id="KW-1035">Host cytoplasm</keyword>
<dbReference type="InterPro" id="IPR002600">
    <property type="entry name" value="Herpes_UL7"/>
</dbReference>
<dbReference type="KEGG" id="vg:19738305"/>
<evidence type="ECO:0000313" key="6">
    <source>
        <dbReference type="EMBL" id="AID52707.1"/>
    </source>
</evidence>
<accession>A0A068ER09</accession>
<organism evidence="6 7">
    <name type="scientific">Falconid herpesvirus 1</name>
    <dbReference type="NCBI Taxonomy" id="1510155"/>
    <lineage>
        <taxon>Viruses</taxon>
        <taxon>Duplodnaviria</taxon>
        <taxon>Heunggongvirae</taxon>
        <taxon>Peploviricota</taxon>
        <taxon>Herviviricetes</taxon>
        <taxon>Herpesvirales</taxon>
        <taxon>Orthoherpesviridae</taxon>
        <taxon>Alphaherpesvirinae</taxon>
        <taxon>Mardivirus</taxon>
        <taxon>Mardivirus columbidalpha1</taxon>
    </lineage>
</organism>
<dbReference type="GeneID" id="19738305"/>
<reference evidence="6 7" key="1">
    <citation type="journal article" date="2014" name="Virus Res.">
        <title>Molecular characterization of the complete genome of falconid herpesvirus strain S-18.</title>
        <authorList>
            <person name="Spatz S.J."/>
            <person name="Volkening J.D."/>
            <person name="Ross T.A."/>
        </authorList>
    </citation>
    <scope>NUCLEOTIDE SEQUENCE [LARGE SCALE GENOMIC DNA]</scope>
    <source>
        <strain evidence="6">S-18</strain>
    </source>
</reference>
<protein>
    <submittedName>
        <fullName evidence="6">Tegument protein UL7</fullName>
    </submittedName>
</protein>
<dbReference type="HAMAP" id="MF_04038">
    <property type="entry name" value="HSV_CEP1"/>
    <property type="match status" value="1"/>
</dbReference>
<keyword evidence="2" id="KW-1040">Host Golgi apparatus</keyword>
<evidence type="ECO:0000256" key="5">
    <source>
        <dbReference type="SAM" id="MobiDB-lite"/>
    </source>
</evidence>
<name>A0A068ER09_9ALPH</name>